<name>A0AAD7JW79_9AGAR</name>
<evidence type="ECO:0000313" key="3">
    <source>
        <dbReference type="Proteomes" id="UP001215280"/>
    </source>
</evidence>
<dbReference type="AlphaFoldDB" id="A0AAD7JW79"/>
<dbReference type="Proteomes" id="UP001215280">
    <property type="component" value="Unassembled WGS sequence"/>
</dbReference>
<organism evidence="2 3">
    <name type="scientific">Mycena maculata</name>
    <dbReference type="NCBI Taxonomy" id="230809"/>
    <lineage>
        <taxon>Eukaryota</taxon>
        <taxon>Fungi</taxon>
        <taxon>Dikarya</taxon>
        <taxon>Basidiomycota</taxon>
        <taxon>Agaricomycotina</taxon>
        <taxon>Agaricomycetes</taxon>
        <taxon>Agaricomycetidae</taxon>
        <taxon>Agaricales</taxon>
        <taxon>Marasmiineae</taxon>
        <taxon>Mycenaceae</taxon>
        <taxon>Mycena</taxon>
    </lineage>
</organism>
<evidence type="ECO:0000256" key="1">
    <source>
        <dbReference type="SAM" id="MobiDB-lite"/>
    </source>
</evidence>
<feature type="compositionally biased region" description="Polar residues" evidence="1">
    <location>
        <begin position="38"/>
        <end position="49"/>
    </location>
</feature>
<feature type="region of interest" description="Disordered" evidence="1">
    <location>
        <begin position="31"/>
        <end position="60"/>
    </location>
</feature>
<sequence>MFLDGPLQLAPGAINVSCSCVDSLPLVFTTPQSPPSTPRLSPQVTSSTCPKRCPSPSASSQAVIRTPSHFKISSPRPVLVSRACREGRIFKFQVTSIVPSSQSGDQDSPSHLKISSSCPIWYPGPVAKATSSSFKLHLCISSPNVSFLR</sequence>
<evidence type="ECO:0000313" key="2">
    <source>
        <dbReference type="EMBL" id="KAJ7772999.1"/>
    </source>
</evidence>
<dbReference type="EMBL" id="JARJLG010000018">
    <property type="protein sequence ID" value="KAJ7772999.1"/>
    <property type="molecule type" value="Genomic_DNA"/>
</dbReference>
<gene>
    <name evidence="2" type="ORF">DFH07DRAFT_802179</name>
</gene>
<reference evidence="2" key="1">
    <citation type="submission" date="2023-03" db="EMBL/GenBank/DDBJ databases">
        <title>Massive genome expansion in bonnet fungi (Mycena s.s.) driven by repeated elements and novel gene families across ecological guilds.</title>
        <authorList>
            <consortium name="Lawrence Berkeley National Laboratory"/>
            <person name="Harder C.B."/>
            <person name="Miyauchi S."/>
            <person name="Viragh M."/>
            <person name="Kuo A."/>
            <person name="Thoen E."/>
            <person name="Andreopoulos B."/>
            <person name="Lu D."/>
            <person name="Skrede I."/>
            <person name="Drula E."/>
            <person name="Henrissat B."/>
            <person name="Morin E."/>
            <person name="Kohler A."/>
            <person name="Barry K."/>
            <person name="LaButti K."/>
            <person name="Morin E."/>
            <person name="Salamov A."/>
            <person name="Lipzen A."/>
            <person name="Mereny Z."/>
            <person name="Hegedus B."/>
            <person name="Baldrian P."/>
            <person name="Stursova M."/>
            <person name="Weitz H."/>
            <person name="Taylor A."/>
            <person name="Grigoriev I.V."/>
            <person name="Nagy L.G."/>
            <person name="Martin F."/>
            <person name="Kauserud H."/>
        </authorList>
    </citation>
    <scope>NUCLEOTIDE SEQUENCE</scope>
    <source>
        <strain evidence="2">CBHHK188m</strain>
    </source>
</reference>
<comment type="caution">
    <text evidence="2">The sequence shown here is derived from an EMBL/GenBank/DDBJ whole genome shotgun (WGS) entry which is preliminary data.</text>
</comment>
<keyword evidence="3" id="KW-1185">Reference proteome</keyword>
<accession>A0AAD7JW79</accession>
<proteinExistence type="predicted"/>
<protein>
    <submittedName>
        <fullName evidence="2">Uncharacterized protein</fullName>
    </submittedName>
</protein>